<dbReference type="Gene3D" id="2.130.10.10">
    <property type="entry name" value="YVTN repeat-like/Quinoprotein amine dehydrogenase"/>
    <property type="match status" value="1"/>
</dbReference>
<proteinExistence type="predicted"/>
<dbReference type="PANTHER" id="PTHR44566:SF1">
    <property type="entry name" value="WD REPEAT-CONTAINING PROTEIN 25"/>
    <property type="match status" value="1"/>
</dbReference>
<organism evidence="2 3">
    <name type="scientific">Gossypium mustelinum</name>
    <name type="common">Cotton</name>
    <name type="synonym">Gossypium caicoense</name>
    <dbReference type="NCBI Taxonomy" id="34275"/>
    <lineage>
        <taxon>Eukaryota</taxon>
        <taxon>Viridiplantae</taxon>
        <taxon>Streptophyta</taxon>
        <taxon>Embryophyta</taxon>
        <taxon>Tracheophyta</taxon>
        <taxon>Spermatophyta</taxon>
        <taxon>Magnoliopsida</taxon>
        <taxon>eudicotyledons</taxon>
        <taxon>Gunneridae</taxon>
        <taxon>Pentapetalae</taxon>
        <taxon>rosids</taxon>
        <taxon>malvids</taxon>
        <taxon>Malvales</taxon>
        <taxon>Malvaceae</taxon>
        <taxon>Malvoideae</taxon>
        <taxon>Gossypium</taxon>
    </lineage>
</organism>
<sequence>MLKGSRISDFRDDQVVGVIKFHPDDSNLFLSGGSKGRLRLWDVRTGKVVHEYIRSLGPILMLNSPLMGSNFPVTFPGVTSVKIPLLFGTSLDRFHCLMRFMQKPTLVLVLGTIHSIPILWPNQMGIILPFSLQTSLQARQV</sequence>
<dbReference type="EMBL" id="CM017649">
    <property type="protein sequence ID" value="TYI96527.1"/>
    <property type="molecule type" value="Genomic_DNA"/>
</dbReference>
<protein>
    <submittedName>
        <fullName evidence="2">Uncharacterized protein</fullName>
    </submittedName>
</protein>
<dbReference type="PROSITE" id="PS50082">
    <property type="entry name" value="WD_REPEATS_2"/>
    <property type="match status" value="1"/>
</dbReference>
<keyword evidence="1" id="KW-0853">WD repeat</keyword>
<dbReference type="AlphaFoldDB" id="A0A5D2W4F2"/>
<accession>A0A5D2W4F2</accession>
<gene>
    <name evidence="2" type="ORF">E1A91_D01G078700v1</name>
</gene>
<name>A0A5D2W4F2_GOSMU</name>
<dbReference type="SUPFAM" id="SSF50978">
    <property type="entry name" value="WD40 repeat-like"/>
    <property type="match status" value="1"/>
</dbReference>
<dbReference type="InterPro" id="IPR053053">
    <property type="entry name" value="WD_repeat_protein"/>
</dbReference>
<dbReference type="InterPro" id="IPR001680">
    <property type="entry name" value="WD40_rpt"/>
</dbReference>
<keyword evidence="3" id="KW-1185">Reference proteome</keyword>
<dbReference type="PANTHER" id="PTHR44566">
    <property type="entry name" value="TRANSDUCIN/WD40 REPEAT-LIKE SUPERFAMILY PROTEIN"/>
    <property type="match status" value="1"/>
</dbReference>
<dbReference type="SMART" id="SM00320">
    <property type="entry name" value="WD40"/>
    <property type="match status" value="1"/>
</dbReference>
<feature type="repeat" description="WD" evidence="1">
    <location>
        <begin position="16"/>
        <end position="51"/>
    </location>
</feature>
<evidence type="ECO:0000313" key="2">
    <source>
        <dbReference type="EMBL" id="TYI96527.1"/>
    </source>
</evidence>
<evidence type="ECO:0000256" key="1">
    <source>
        <dbReference type="PROSITE-ProRule" id="PRU00221"/>
    </source>
</evidence>
<dbReference type="InterPro" id="IPR015943">
    <property type="entry name" value="WD40/YVTN_repeat-like_dom_sf"/>
</dbReference>
<reference evidence="2 3" key="1">
    <citation type="submission" date="2019-07" db="EMBL/GenBank/DDBJ databases">
        <title>WGS assembly of Gossypium mustelinum.</title>
        <authorList>
            <person name="Chen Z.J."/>
            <person name="Sreedasyam A."/>
            <person name="Ando A."/>
            <person name="Song Q."/>
            <person name="De L."/>
            <person name="Hulse-Kemp A."/>
            <person name="Ding M."/>
            <person name="Ye W."/>
            <person name="Kirkbride R."/>
            <person name="Jenkins J."/>
            <person name="Plott C."/>
            <person name="Lovell J."/>
            <person name="Lin Y.-M."/>
            <person name="Vaughn R."/>
            <person name="Liu B."/>
            <person name="Li W."/>
            <person name="Simpson S."/>
            <person name="Scheffler B."/>
            <person name="Saski C."/>
            <person name="Grover C."/>
            <person name="Hu G."/>
            <person name="Conover J."/>
            <person name="Carlson J."/>
            <person name="Shu S."/>
            <person name="Boston L."/>
            <person name="Williams M."/>
            <person name="Peterson D."/>
            <person name="Mcgee K."/>
            <person name="Jones D."/>
            <person name="Wendel J."/>
            <person name="Stelly D."/>
            <person name="Grimwood J."/>
            <person name="Schmutz J."/>
        </authorList>
    </citation>
    <scope>NUCLEOTIDE SEQUENCE [LARGE SCALE GENOMIC DNA]</scope>
    <source>
        <strain evidence="2">1408120.09</strain>
    </source>
</reference>
<evidence type="ECO:0000313" key="3">
    <source>
        <dbReference type="Proteomes" id="UP000323597"/>
    </source>
</evidence>
<dbReference type="Proteomes" id="UP000323597">
    <property type="component" value="Chromosome D01"/>
</dbReference>
<dbReference type="InterPro" id="IPR036322">
    <property type="entry name" value="WD40_repeat_dom_sf"/>
</dbReference>